<dbReference type="Proteomes" id="UP001165960">
    <property type="component" value="Unassembled WGS sequence"/>
</dbReference>
<comment type="caution">
    <text evidence="1">The sequence shown here is derived from an EMBL/GenBank/DDBJ whole genome shotgun (WGS) entry which is preliminary data.</text>
</comment>
<evidence type="ECO:0000313" key="2">
    <source>
        <dbReference type="Proteomes" id="UP001165960"/>
    </source>
</evidence>
<keyword evidence="2" id="KW-1185">Reference proteome</keyword>
<reference evidence="1" key="1">
    <citation type="submission" date="2022-04" db="EMBL/GenBank/DDBJ databases">
        <title>Genome of the entomopathogenic fungus Entomophthora muscae.</title>
        <authorList>
            <person name="Elya C."/>
            <person name="Lovett B.R."/>
            <person name="Lee E."/>
            <person name="Macias A.M."/>
            <person name="Hajek A.E."/>
            <person name="De Bivort B.L."/>
            <person name="Kasson M.T."/>
            <person name="De Fine Licht H.H."/>
            <person name="Stajich J.E."/>
        </authorList>
    </citation>
    <scope>NUCLEOTIDE SEQUENCE</scope>
    <source>
        <strain evidence="1">Berkeley</strain>
    </source>
</reference>
<dbReference type="EMBL" id="QTSX02007104">
    <property type="protein sequence ID" value="KAJ9051710.1"/>
    <property type="molecule type" value="Genomic_DNA"/>
</dbReference>
<sequence length="103" mass="11322">MKFTSILILATAFVSGSPLFSSKAPQDNKSVAKRVQNPRNEQNNGPLCGQDDDKCLRLFGLRKALSEGRFGPKVLTKKVLNKATGVANDLRTMITTKNLRMDV</sequence>
<organism evidence="1 2">
    <name type="scientific">Entomophthora muscae</name>
    <dbReference type="NCBI Taxonomy" id="34485"/>
    <lineage>
        <taxon>Eukaryota</taxon>
        <taxon>Fungi</taxon>
        <taxon>Fungi incertae sedis</taxon>
        <taxon>Zoopagomycota</taxon>
        <taxon>Entomophthoromycotina</taxon>
        <taxon>Entomophthoromycetes</taxon>
        <taxon>Entomophthorales</taxon>
        <taxon>Entomophthoraceae</taxon>
        <taxon>Entomophthora</taxon>
    </lineage>
</organism>
<accession>A0ACC2RNR6</accession>
<proteinExistence type="predicted"/>
<name>A0ACC2RNR6_9FUNG</name>
<evidence type="ECO:0000313" key="1">
    <source>
        <dbReference type="EMBL" id="KAJ9051710.1"/>
    </source>
</evidence>
<protein>
    <submittedName>
        <fullName evidence="1">Uncharacterized protein</fullName>
    </submittedName>
</protein>
<gene>
    <name evidence="1" type="ORF">DSO57_1001976</name>
</gene>